<dbReference type="Gene3D" id="3.30.70.270">
    <property type="match status" value="1"/>
</dbReference>
<dbReference type="InterPro" id="IPR043502">
    <property type="entry name" value="DNA/RNA_pol_sf"/>
</dbReference>
<dbReference type="InterPro" id="IPR052560">
    <property type="entry name" value="RdDP_mobile_element"/>
</dbReference>
<evidence type="ECO:0000256" key="1">
    <source>
        <dbReference type="SAM" id="MobiDB-lite"/>
    </source>
</evidence>
<feature type="region of interest" description="Disordered" evidence="1">
    <location>
        <begin position="1"/>
        <end position="58"/>
    </location>
</feature>
<proteinExistence type="predicted"/>
<gene>
    <name evidence="3" type="ORF">KQX54_013277</name>
</gene>
<evidence type="ECO:0000313" key="4">
    <source>
        <dbReference type="Proteomes" id="UP000826195"/>
    </source>
</evidence>
<dbReference type="GO" id="GO:0071897">
    <property type="term" value="P:DNA biosynthetic process"/>
    <property type="evidence" value="ECO:0007669"/>
    <property type="project" value="UniProtKB-ARBA"/>
</dbReference>
<evidence type="ECO:0000259" key="2">
    <source>
        <dbReference type="Pfam" id="PF00078"/>
    </source>
</evidence>
<dbReference type="SUPFAM" id="SSF56672">
    <property type="entry name" value="DNA/RNA polymerases"/>
    <property type="match status" value="1"/>
</dbReference>
<organism evidence="3 4">
    <name type="scientific">Cotesia glomerata</name>
    <name type="common">Lepidopteran parasitic wasp</name>
    <name type="synonym">Apanteles glomeratus</name>
    <dbReference type="NCBI Taxonomy" id="32391"/>
    <lineage>
        <taxon>Eukaryota</taxon>
        <taxon>Metazoa</taxon>
        <taxon>Ecdysozoa</taxon>
        <taxon>Arthropoda</taxon>
        <taxon>Hexapoda</taxon>
        <taxon>Insecta</taxon>
        <taxon>Pterygota</taxon>
        <taxon>Neoptera</taxon>
        <taxon>Endopterygota</taxon>
        <taxon>Hymenoptera</taxon>
        <taxon>Apocrita</taxon>
        <taxon>Ichneumonoidea</taxon>
        <taxon>Braconidae</taxon>
        <taxon>Microgastrinae</taxon>
        <taxon>Cotesia</taxon>
    </lineage>
</organism>
<sequence length="306" mass="35427">MIAKALNEKRNDKFQPNINAKRRQPSRSPSNADQKTSDGWQLPKHPARPQIRTETQATPTENKYLHLAKNTEFQLKQVSPNNNITVSCNNLETFVKVNKIFFDKQQQYYTYTPKSQKPKTIVLKGVKGGFTAEDIKTELLEMNIPNVSILKVQPVTFKNANGHEYTHHLVQVTNTKYLTSTIWSMINNRSFYTWDDKIKSSKLFNIREGLQQGTVNSPTLFNIFTSHILNAFKLNQNNNTYSIAYADDLIIYVAAKYPKELKDQLETIVNKINNIRKMEPTRQSGEMRNHHFQETCQVCNKSQKKK</sequence>
<dbReference type="PANTHER" id="PTHR36688">
    <property type="entry name" value="ENDO/EXONUCLEASE/PHOSPHATASE DOMAIN-CONTAINING PROTEIN"/>
    <property type="match status" value="1"/>
</dbReference>
<dbReference type="Pfam" id="PF00078">
    <property type="entry name" value="RVT_1"/>
    <property type="match status" value="1"/>
</dbReference>
<feature type="compositionally biased region" description="Basic and acidic residues" evidence="1">
    <location>
        <begin position="1"/>
        <end position="13"/>
    </location>
</feature>
<dbReference type="EMBL" id="JAHXZJ010000374">
    <property type="protein sequence ID" value="KAH0561117.1"/>
    <property type="molecule type" value="Genomic_DNA"/>
</dbReference>
<dbReference type="Proteomes" id="UP000826195">
    <property type="component" value="Unassembled WGS sequence"/>
</dbReference>
<reference evidence="3 4" key="1">
    <citation type="journal article" date="2021" name="J. Hered.">
        <title>A chromosome-level genome assembly of the parasitoid wasp, Cotesia glomerata (Hymenoptera: Braconidae).</title>
        <authorList>
            <person name="Pinto B.J."/>
            <person name="Weis J.J."/>
            <person name="Gamble T."/>
            <person name="Ode P.J."/>
            <person name="Paul R."/>
            <person name="Zaspel J.M."/>
        </authorList>
    </citation>
    <scope>NUCLEOTIDE SEQUENCE [LARGE SCALE GENOMIC DNA]</scope>
    <source>
        <strain evidence="3">CgM1</strain>
    </source>
</reference>
<dbReference type="AlphaFoldDB" id="A0AAV7IWF5"/>
<protein>
    <recommendedName>
        <fullName evidence="2">Reverse transcriptase domain-containing protein</fullName>
    </recommendedName>
</protein>
<name>A0AAV7IWF5_COTGL</name>
<keyword evidence="4" id="KW-1185">Reference proteome</keyword>
<dbReference type="InterPro" id="IPR043128">
    <property type="entry name" value="Rev_trsase/Diguanyl_cyclase"/>
</dbReference>
<accession>A0AAV7IWF5</accession>
<feature type="domain" description="Reverse transcriptase" evidence="2">
    <location>
        <begin position="179"/>
        <end position="274"/>
    </location>
</feature>
<dbReference type="InterPro" id="IPR000477">
    <property type="entry name" value="RT_dom"/>
</dbReference>
<feature type="compositionally biased region" description="Polar residues" evidence="1">
    <location>
        <begin position="26"/>
        <end position="39"/>
    </location>
</feature>
<comment type="caution">
    <text evidence="3">The sequence shown here is derived from an EMBL/GenBank/DDBJ whole genome shotgun (WGS) entry which is preliminary data.</text>
</comment>
<evidence type="ECO:0000313" key="3">
    <source>
        <dbReference type="EMBL" id="KAH0561117.1"/>
    </source>
</evidence>
<dbReference type="PANTHER" id="PTHR36688:SF1">
    <property type="entry name" value="ENDONUCLEASE_EXONUCLEASE_PHOSPHATASE DOMAIN-CONTAINING PROTEIN"/>
    <property type="match status" value="1"/>
</dbReference>